<evidence type="ECO:0000256" key="4">
    <source>
        <dbReference type="ARBA" id="ARBA00022777"/>
    </source>
</evidence>
<keyword evidence="12" id="KW-1185">Reference proteome</keyword>
<dbReference type="Proteomes" id="UP000500890">
    <property type="component" value="Chromosome"/>
</dbReference>
<evidence type="ECO:0000256" key="7">
    <source>
        <dbReference type="ARBA" id="ARBA00022958"/>
    </source>
</evidence>
<dbReference type="Pfam" id="PF00294">
    <property type="entry name" value="PfkB"/>
    <property type="match status" value="1"/>
</dbReference>
<comment type="cofactor">
    <cofactor evidence="9">
        <name>Mg(2+)</name>
        <dbReference type="ChEBI" id="CHEBI:18420"/>
    </cofactor>
    <text evidence="9">Requires a divalent cation, most likely magnesium in vivo, as an electrophilic catalyst to aid phosphoryl group transfer. It is the chelate of the metal and the nucleotide that is the actual substrate.</text>
</comment>
<feature type="active site" description="Proton acceptor" evidence="9">
    <location>
        <position position="251"/>
    </location>
</feature>
<sequence length="302" mass="32803">MYDVTVLGSINIDTLMSVDRAPRIGETLVGNDVDYMLGGKGCNQAVAASRVGANVCMLGAVGADSFGEKALSYLSKESLDITQVKKDSVIFTGIATILKYPQDNSIIVIPGANSLVDEAYLESVEETIRCSKVLLLQHEIPLKIVEKSLKIAKKNKVMTILNPAPFSTVVSKWFDLIDVITPNEIEFMELCHSYFENPGTMEENMLRLSEKFRMKVIVTLGSKGIAYVLDGVVNYMENIKVTVQDTTGAGDTFNGILAAQLADDEDYTAALRLANVGASISTEKFGAQTGMPNVEEILSRLV</sequence>
<dbReference type="AlphaFoldDB" id="A0A6G8AP10"/>
<dbReference type="GO" id="GO:0005524">
    <property type="term" value="F:ATP binding"/>
    <property type="evidence" value="ECO:0007669"/>
    <property type="project" value="UniProtKB-UniRule"/>
</dbReference>
<dbReference type="KEGG" id="vah:G7081_06880"/>
<feature type="binding site" evidence="9">
    <location>
        <position position="139"/>
    </location>
    <ligand>
        <name>substrate</name>
    </ligand>
</feature>
<protein>
    <recommendedName>
        <fullName evidence="9">Ribokinase</fullName>
        <shortName evidence="9">RK</shortName>
        <ecNumber evidence="9">2.7.1.15</ecNumber>
    </recommendedName>
</protein>
<organism evidence="11 12">
    <name type="scientific">Vagococcus coleopterorum</name>
    <dbReference type="NCBI Taxonomy" id="2714946"/>
    <lineage>
        <taxon>Bacteria</taxon>
        <taxon>Bacillati</taxon>
        <taxon>Bacillota</taxon>
        <taxon>Bacilli</taxon>
        <taxon>Lactobacillales</taxon>
        <taxon>Enterococcaceae</taxon>
        <taxon>Vagococcus</taxon>
    </lineage>
</organism>
<dbReference type="InterPro" id="IPR011611">
    <property type="entry name" value="PfkB_dom"/>
</dbReference>
<comment type="subcellular location">
    <subcellularLocation>
        <location evidence="9">Cytoplasm</location>
    </subcellularLocation>
</comment>
<reference evidence="11 12" key="1">
    <citation type="submission" date="2020-03" db="EMBL/GenBank/DDBJ databases">
        <title>Vagococcus sp. nov., isolated from beetles.</title>
        <authorList>
            <person name="Hyun D.-W."/>
            <person name="Bae J.-W."/>
        </authorList>
    </citation>
    <scope>NUCLEOTIDE SEQUENCE [LARGE SCALE GENOMIC DNA]</scope>
    <source>
        <strain evidence="11 12">HDW17A</strain>
    </source>
</reference>
<keyword evidence="8 9" id="KW-0119">Carbohydrate metabolism</keyword>
<comment type="activity regulation">
    <text evidence="9">Activated by a monovalent cation that binds near, but not in, the active site. The most likely occupant of the site in vivo is potassium. Ion binding induces a conformational change that may alter substrate affinity.</text>
</comment>
<dbReference type="GO" id="GO:0019303">
    <property type="term" value="P:D-ribose catabolic process"/>
    <property type="evidence" value="ECO:0007669"/>
    <property type="project" value="UniProtKB-UniRule"/>
</dbReference>
<feature type="binding site" evidence="9">
    <location>
        <begin position="39"/>
        <end position="43"/>
    </location>
    <ligand>
        <name>substrate</name>
    </ligand>
</feature>
<dbReference type="GO" id="GO:0005829">
    <property type="term" value="C:cytosol"/>
    <property type="evidence" value="ECO:0007669"/>
    <property type="project" value="TreeGrafter"/>
</dbReference>
<dbReference type="SUPFAM" id="SSF53613">
    <property type="entry name" value="Ribokinase-like"/>
    <property type="match status" value="1"/>
</dbReference>
<comment type="function">
    <text evidence="9">Catalyzes the phosphorylation of ribose at O-5 in a reaction requiring ATP and magnesium. The resulting D-ribose-5-phosphate can then be used either for sythesis of nucleotides, histidine, and tryptophan, or as a component of the pentose phosphate pathway.</text>
</comment>
<dbReference type="InterPro" id="IPR002139">
    <property type="entry name" value="Ribo/fructo_kinase"/>
</dbReference>
<feature type="binding site" evidence="9">
    <location>
        <position position="275"/>
    </location>
    <ligand>
        <name>ATP</name>
        <dbReference type="ChEBI" id="CHEBI:30616"/>
    </ligand>
</feature>
<evidence type="ECO:0000313" key="11">
    <source>
        <dbReference type="EMBL" id="QIL46811.1"/>
    </source>
</evidence>
<feature type="binding site" evidence="9">
    <location>
        <position position="183"/>
    </location>
    <ligand>
        <name>ATP</name>
        <dbReference type="ChEBI" id="CHEBI:30616"/>
    </ligand>
</feature>
<keyword evidence="2 9" id="KW-0479">Metal-binding</keyword>
<dbReference type="GO" id="GO:0046872">
    <property type="term" value="F:metal ion binding"/>
    <property type="evidence" value="ECO:0007669"/>
    <property type="project" value="UniProtKB-KW"/>
</dbReference>
<evidence type="ECO:0000256" key="1">
    <source>
        <dbReference type="ARBA" id="ARBA00022679"/>
    </source>
</evidence>
<dbReference type="InterPro" id="IPR029056">
    <property type="entry name" value="Ribokinase-like"/>
</dbReference>
<name>A0A6G8AP10_9ENTE</name>
<evidence type="ECO:0000259" key="10">
    <source>
        <dbReference type="Pfam" id="PF00294"/>
    </source>
</evidence>
<dbReference type="Gene3D" id="3.40.1190.20">
    <property type="match status" value="1"/>
</dbReference>
<dbReference type="InterPro" id="IPR011877">
    <property type="entry name" value="Ribokinase"/>
</dbReference>
<keyword evidence="3 9" id="KW-0547">Nucleotide-binding</keyword>
<feature type="binding site" evidence="9">
    <location>
        <begin position="219"/>
        <end position="224"/>
    </location>
    <ligand>
        <name>ATP</name>
        <dbReference type="ChEBI" id="CHEBI:30616"/>
    </ligand>
</feature>
<dbReference type="PANTHER" id="PTHR10584:SF166">
    <property type="entry name" value="RIBOKINASE"/>
    <property type="match status" value="1"/>
</dbReference>
<keyword evidence="5 9" id="KW-0067">ATP-binding</keyword>
<feature type="binding site" evidence="9">
    <location>
        <position position="286"/>
    </location>
    <ligand>
        <name>K(+)</name>
        <dbReference type="ChEBI" id="CHEBI:29103"/>
    </ligand>
</feature>
<dbReference type="CDD" id="cd01174">
    <property type="entry name" value="ribokinase"/>
    <property type="match status" value="1"/>
</dbReference>
<gene>
    <name evidence="9" type="primary">rbsK</name>
    <name evidence="11" type="ORF">G7081_06880</name>
</gene>
<keyword evidence="4 9" id="KW-0418">Kinase</keyword>
<comment type="pathway">
    <text evidence="9">Carbohydrate metabolism; D-ribose degradation; D-ribose 5-phosphate from beta-D-ribopyranose: step 2/2.</text>
</comment>
<dbReference type="UniPathway" id="UPA00916">
    <property type="reaction ID" value="UER00889"/>
</dbReference>
<feature type="binding site" evidence="9">
    <location>
        <begin position="11"/>
        <end position="13"/>
    </location>
    <ligand>
        <name>substrate</name>
    </ligand>
</feature>
<dbReference type="EMBL" id="CP049886">
    <property type="protein sequence ID" value="QIL46811.1"/>
    <property type="molecule type" value="Genomic_DNA"/>
</dbReference>
<feature type="binding site" evidence="9">
    <location>
        <begin position="250"/>
        <end position="251"/>
    </location>
    <ligand>
        <name>ATP</name>
        <dbReference type="ChEBI" id="CHEBI:30616"/>
    </ligand>
</feature>
<evidence type="ECO:0000256" key="5">
    <source>
        <dbReference type="ARBA" id="ARBA00022840"/>
    </source>
</evidence>
<evidence type="ECO:0000256" key="6">
    <source>
        <dbReference type="ARBA" id="ARBA00022842"/>
    </source>
</evidence>
<keyword evidence="6 9" id="KW-0460">Magnesium</keyword>
<comment type="subunit">
    <text evidence="9">Homodimer.</text>
</comment>
<feature type="binding site" evidence="9">
    <location>
        <position position="284"/>
    </location>
    <ligand>
        <name>K(+)</name>
        <dbReference type="ChEBI" id="CHEBI:29103"/>
    </ligand>
</feature>
<evidence type="ECO:0000256" key="8">
    <source>
        <dbReference type="ARBA" id="ARBA00023277"/>
    </source>
</evidence>
<dbReference type="GO" id="GO:0004747">
    <property type="term" value="F:ribokinase activity"/>
    <property type="evidence" value="ECO:0007669"/>
    <property type="project" value="UniProtKB-UniRule"/>
</dbReference>
<proteinExistence type="inferred from homology"/>
<accession>A0A6G8AP10</accession>
<dbReference type="RefSeq" id="WP_166008199.1">
    <property type="nucleotide sequence ID" value="NZ_CP049886.1"/>
</dbReference>
<dbReference type="HAMAP" id="MF_01987">
    <property type="entry name" value="Ribokinase"/>
    <property type="match status" value="1"/>
</dbReference>
<comment type="catalytic activity">
    <reaction evidence="9">
        <text>D-ribose + ATP = D-ribose 5-phosphate + ADP + H(+)</text>
        <dbReference type="Rhea" id="RHEA:13697"/>
        <dbReference type="ChEBI" id="CHEBI:15378"/>
        <dbReference type="ChEBI" id="CHEBI:30616"/>
        <dbReference type="ChEBI" id="CHEBI:47013"/>
        <dbReference type="ChEBI" id="CHEBI:78346"/>
        <dbReference type="ChEBI" id="CHEBI:456216"/>
        <dbReference type="EC" id="2.7.1.15"/>
    </reaction>
</comment>
<dbReference type="PRINTS" id="PR00990">
    <property type="entry name" value="RIBOKINASE"/>
</dbReference>
<keyword evidence="9" id="KW-0963">Cytoplasm</keyword>
<feature type="binding site" evidence="9">
    <location>
        <position position="247"/>
    </location>
    <ligand>
        <name>K(+)</name>
        <dbReference type="ChEBI" id="CHEBI:29103"/>
    </ligand>
</feature>
<evidence type="ECO:0000256" key="2">
    <source>
        <dbReference type="ARBA" id="ARBA00022723"/>
    </source>
</evidence>
<comment type="caution">
    <text evidence="9">Lacks conserved residue(s) required for the propagation of feature annotation.</text>
</comment>
<evidence type="ECO:0000313" key="12">
    <source>
        <dbReference type="Proteomes" id="UP000500890"/>
    </source>
</evidence>
<keyword evidence="1 9" id="KW-0808">Transferase</keyword>
<keyword evidence="7 9" id="KW-0630">Potassium</keyword>
<evidence type="ECO:0000256" key="9">
    <source>
        <dbReference type="HAMAP-Rule" id="MF_01987"/>
    </source>
</evidence>
<feature type="domain" description="Carbohydrate kinase PfkB" evidence="10">
    <location>
        <begin position="3"/>
        <end position="292"/>
    </location>
</feature>
<feature type="binding site" evidence="9">
    <location>
        <position position="251"/>
    </location>
    <ligand>
        <name>substrate</name>
    </ligand>
</feature>
<feature type="binding site" evidence="9">
    <location>
        <position position="245"/>
    </location>
    <ligand>
        <name>K(+)</name>
        <dbReference type="ChEBI" id="CHEBI:29103"/>
    </ligand>
</feature>
<dbReference type="EC" id="2.7.1.15" evidence="9"/>
<comment type="similarity">
    <text evidence="9">Belongs to the carbohydrate kinase PfkB family. Ribokinase subfamily.</text>
</comment>
<dbReference type="PANTHER" id="PTHR10584">
    <property type="entry name" value="SUGAR KINASE"/>
    <property type="match status" value="1"/>
</dbReference>
<feature type="binding site" evidence="9">
    <location>
        <position position="281"/>
    </location>
    <ligand>
        <name>K(+)</name>
        <dbReference type="ChEBI" id="CHEBI:29103"/>
    </ligand>
</feature>
<evidence type="ECO:0000256" key="3">
    <source>
        <dbReference type="ARBA" id="ARBA00022741"/>
    </source>
</evidence>